<organism evidence="1 2">
    <name type="scientific">Mugilogobius chulae</name>
    <name type="common">yellowstripe goby</name>
    <dbReference type="NCBI Taxonomy" id="88201"/>
    <lineage>
        <taxon>Eukaryota</taxon>
        <taxon>Metazoa</taxon>
        <taxon>Chordata</taxon>
        <taxon>Craniata</taxon>
        <taxon>Vertebrata</taxon>
        <taxon>Euteleostomi</taxon>
        <taxon>Actinopterygii</taxon>
        <taxon>Neopterygii</taxon>
        <taxon>Teleostei</taxon>
        <taxon>Neoteleostei</taxon>
        <taxon>Acanthomorphata</taxon>
        <taxon>Gobiaria</taxon>
        <taxon>Gobiiformes</taxon>
        <taxon>Gobioidei</taxon>
        <taxon>Gobiidae</taxon>
        <taxon>Gobionellinae</taxon>
        <taxon>Mugilogobius</taxon>
    </lineage>
</organism>
<keyword evidence="2" id="KW-1185">Reference proteome</keyword>
<reference evidence="2" key="1">
    <citation type="submission" date="2024-04" db="EMBL/GenBank/DDBJ databases">
        <title>Salinicola lusitanus LLJ914,a marine bacterium isolated from the Okinawa Trough.</title>
        <authorList>
            <person name="Li J."/>
        </authorList>
    </citation>
    <scope>NUCLEOTIDE SEQUENCE [LARGE SCALE GENOMIC DNA]</scope>
</reference>
<evidence type="ECO:0000313" key="2">
    <source>
        <dbReference type="Proteomes" id="UP001460270"/>
    </source>
</evidence>
<dbReference type="AlphaFoldDB" id="A0AAW0NIX8"/>
<name>A0AAW0NIX8_9GOBI</name>
<comment type="caution">
    <text evidence="1">The sequence shown here is derived from an EMBL/GenBank/DDBJ whole genome shotgun (WGS) entry which is preliminary data.</text>
</comment>
<protein>
    <submittedName>
        <fullName evidence="1">Uncharacterized protein</fullName>
    </submittedName>
</protein>
<dbReference type="Proteomes" id="UP001460270">
    <property type="component" value="Unassembled WGS sequence"/>
</dbReference>
<sequence length="89" mass="9388">MLQPLVSALLGVGRALVMLQPLVSALLGVGRALVMLQPLVSALLGVGRSVSALLVLTEGTCSRAGAVCGGIWRLLQQYLEADLHLQRRE</sequence>
<evidence type="ECO:0000313" key="1">
    <source>
        <dbReference type="EMBL" id="KAK7898769.1"/>
    </source>
</evidence>
<dbReference type="EMBL" id="JBBPFD010000014">
    <property type="protein sequence ID" value="KAK7898769.1"/>
    <property type="molecule type" value="Genomic_DNA"/>
</dbReference>
<accession>A0AAW0NIX8</accession>
<proteinExistence type="predicted"/>
<gene>
    <name evidence="1" type="ORF">WMY93_019622</name>
</gene>